<dbReference type="STRING" id="361183.AMC99_02598"/>
<evidence type="ECO:0000313" key="2">
    <source>
        <dbReference type="EMBL" id="ALE17871.1"/>
    </source>
</evidence>
<gene>
    <name evidence="2" type="ORF">AMC99_02598</name>
</gene>
<protein>
    <submittedName>
        <fullName evidence="2">UDP-N-acetylgalactosaminyltransferase / Alpha-1,3-N-acetylgalactosamine transferase PglA</fullName>
        <ecNumber evidence="2">2.4.1.-</ecNumber>
    </submittedName>
</protein>
<dbReference type="Pfam" id="PF13692">
    <property type="entry name" value="Glyco_trans_1_4"/>
    <property type="match status" value="1"/>
</dbReference>
<proteinExistence type="predicted"/>
<evidence type="ECO:0000313" key="3">
    <source>
        <dbReference type="Proteomes" id="UP000057938"/>
    </source>
</evidence>
<dbReference type="PANTHER" id="PTHR12526">
    <property type="entry name" value="GLYCOSYLTRANSFERASE"/>
    <property type="match status" value="1"/>
</dbReference>
<dbReference type="InterPro" id="IPR028098">
    <property type="entry name" value="Glyco_trans_4-like_N"/>
</dbReference>
<name>A0A0M4LXE5_9SPHN</name>
<dbReference type="EMBL" id="CP012669">
    <property type="protein sequence ID" value="ALE17871.1"/>
    <property type="molecule type" value="Genomic_DNA"/>
</dbReference>
<evidence type="ECO:0000259" key="1">
    <source>
        <dbReference type="Pfam" id="PF13579"/>
    </source>
</evidence>
<dbReference type="PATRIC" id="fig|361183.4.peg.2553"/>
<feature type="domain" description="Glycosyltransferase subfamily 4-like N-terminal" evidence="1">
    <location>
        <begin position="18"/>
        <end position="166"/>
    </location>
</feature>
<reference evidence="2 3" key="1">
    <citation type="submission" date="2015-09" db="EMBL/GenBank/DDBJ databases">
        <title>Complete genome sequence of a benzo[a]pyrene-degrading bacterium Altererythrobacter epoxidivorans CGMCC 1.7731T.</title>
        <authorList>
            <person name="Li Z."/>
            <person name="Cheng H."/>
            <person name="Huo Y."/>
            <person name="Xu X."/>
        </authorList>
    </citation>
    <scope>NUCLEOTIDE SEQUENCE [LARGE SCALE GENOMIC DNA]</scope>
    <source>
        <strain evidence="2 3">CGMCC 1.7731</strain>
    </source>
</reference>
<accession>A0A0M4LXE5</accession>
<keyword evidence="3" id="KW-1185">Reference proteome</keyword>
<organism evidence="2 3">
    <name type="scientific">Altererythrobacter epoxidivorans</name>
    <dbReference type="NCBI Taxonomy" id="361183"/>
    <lineage>
        <taxon>Bacteria</taxon>
        <taxon>Pseudomonadati</taxon>
        <taxon>Pseudomonadota</taxon>
        <taxon>Alphaproteobacteria</taxon>
        <taxon>Sphingomonadales</taxon>
        <taxon>Erythrobacteraceae</taxon>
        <taxon>Altererythrobacter</taxon>
    </lineage>
</organism>
<sequence length="367" mass="40296">MVLTVNAAWNIWNFRKPLVQALLDDGHRVTVLAPHDETVPLLEGLGCTFVPLEMERKGLNPLSDLVLMRRFRNHFGELAPDLVLSFTIKNNLFGAMAARSAKIAFIPNVTGLGTAFLGGRWLQAVAEKLYRTAFRRLPLVFFQNADDRDLFVRRKLVKPAQASLLPGSGIDLEQFAEAPFPCAGGPTRFLMIARLIRDKGVFEYIEAARKLRTEGVAAEFHLLGPLGAENRTAIDAGQLREWQAEGIIEYHGTTEDVRPFITDAHCVVLPSYREGAPRTLIEGAALGRPAVASDVTGCNSVVEEGVTGLLCNVRDALDLAEKLRDFAALTREAQAAMGGAARSRMEREFSVDVVIQAYRDAIDTLGV</sequence>
<dbReference type="KEGG" id="aep:AMC99_02598"/>
<dbReference type="Gene3D" id="3.40.50.2000">
    <property type="entry name" value="Glycogen Phosphorylase B"/>
    <property type="match status" value="2"/>
</dbReference>
<dbReference type="EC" id="2.4.1.-" evidence="2"/>
<dbReference type="Proteomes" id="UP000057938">
    <property type="component" value="Chromosome"/>
</dbReference>
<dbReference type="OrthoDB" id="9790710at2"/>
<dbReference type="SUPFAM" id="SSF53756">
    <property type="entry name" value="UDP-Glycosyltransferase/glycogen phosphorylase"/>
    <property type="match status" value="1"/>
</dbReference>
<keyword evidence="2" id="KW-0808">Transferase</keyword>
<dbReference type="PANTHER" id="PTHR12526:SF638">
    <property type="entry name" value="SPORE COAT PROTEIN SA"/>
    <property type="match status" value="1"/>
</dbReference>
<dbReference type="CDD" id="cd03808">
    <property type="entry name" value="GT4_CapM-like"/>
    <property type="match status" value="1"/>
</dbReference>
<dbReference type="GO" id="GO:0016757">
    <property type="term" value="F:glycosyltransferase activity"/>
    <property type="evidence" value="ECO:0007669"/>
    <property type="project" value="UniProtKB-KW"/>
</dbReference>
<keyword evidence="2" id="KW-0328">Glycosyltransferase</keyword>
<dbReference type="AlphaFoldDB" id="A0A0M4LXE5"/>
<dbReference type="Pfam" id="PF13579">
    <property type="entry name" value="Glyco_trans_4_4"/>
    <property type="match status" value="1"/>
</dbReference>